<feature type="chain" id="PRO_5041015254" description="Hydrophobin" evidence="6">
    <location>
        <begin position="20"/>
        <end position="123"/>
    </location>
</feature>
<dbReference type="SMART" id="SM00075">
    <property type="entry name" value="HYDRO"/>
    <property type="match status" value="1"/>
</dbReference>
<keyword evidence="4 6" id="KW-0964">Secreted</keyword>
<dbReference type="GO" id="GO:0005199">
    <property type="term" value="F:structural constituent of cell wall"/>
    <property type="evidence" value="ECO:0007669"/>
    <property type="project" value="InterPro"/>
</dbReference>
<evidence type="ECO:0000313" key="7">
    <source>
        <dbReference type="EMBL" id="KAJ3517285.1"/>
    </source>
</evidence>
<dbReference type="GO" id="GO:0009277">
    <property type="term" value="C:fungal-type cell wall"/>
    <property type="evidence" value="ECO:0007669"/>
    <property type="project" value="InterPro"/>
</dbReference>
<dbReference type="CDD" id="cd23507">
    <property type="entry name" value="hydrophobin_I"/>
    <property type="match status" value="1"/>
</dbReference>
<sequence length="123" mass="12630">MFSKFSLLFTATLASSAVAGPTGIYSSCNTGPVQCCNKLAVPDSAAASKILSLAAVDVQPVTALVGAQCTHVTAIGLGSGAAWRVPIILILQETRLTSILALHRPSAAKRISRINSLVLTAPK</sequence>
<dbReference type="EMBL" id="JANKHO010000024">
    <property type="protein sequence ID" value="KAJ3517285.1"/>
    <property type="molecule type" value="Genomic_DNA"/>
</dbReference>
<organism evidence="7 8">
    <name type="scientific">Agrocybe chaxingu</name>
    <dbReference type="NCBI Taxonomy" id="84603"/>
    <lineage>
        <taxon>Eukaryota</taxon>
        <taxon>Fungi</taxon>
        <taxon>Dikarya</taxon>
        <taxon>Basidiomycota</taxon>
        <taxon>Agaricomycotina</taxon>
        <taxon>Agaricomycetes</taxon>
        <taxon>Agaricomycetidae</taxon>
        <taxon>Agaricales</taxon>
        <taxon>Agaricineae</taxon>
        <taxon>Strophariaceae</taxon>
        <taxon>Agrocybe</taxon>
    </lineage>
</organism>
<keyword evidence="6" id="KW-0732">Signal</keyword>
<reference evidence="7" key="1">
    <citation type="submission" date="2022-07" db="EMBL/GenBank/DDBJ databases">
        <title>Genome Sequence of Agrocybe chaxingu.</title>
        <authorList>
            <person name="Buettner E."/>
        </authorList>
    </citation>
    <scope>NUCLEOTIDE SEQUENCE</scope>
    <source>
        <strain evidence="7">MP-N11</strain>
    </source>
</reference>
<dbReference type="Pfam" id="PF01185">
    <property type="entry name" value="Hydrophobin"/>
    <property type="match status" value="1"/>
</dbReference>
<evidence type="ECO:0000256" key="1">
    <source>
        <dbReference type="ARBA" id="ARBA00004191"/>
    </source>
</evidence>
<keyword evidence="5 6" id="KW-1015">Disulfide bond</keyword>
<evidence type="ECO:0000256" key="4">
    <source>
        <dbReference type="ARBA" id="ARBA00022525"/>
    </source>
</evidence>
<gene>
    <name evidence="7" type="ORF">NLJ89_g594</name>
</gene>
<feature type="signal peptide" evidence="6">
    <location>
        <begin position="1"/>
        <end position="19"/>
    </location>
</feature>
<comment type="subcellular location">
    <subcellularLocation>
        <location evidence="1 6">Secreted</location>
        <location evidence="1 6">Cell wall</location>
    </subcellularLocation>
</comment>
<evidence type="ECO:0000313" key="8">
    <source>
        <dbReference type="Proteomes" id="UP001148786"/>
    </source>
</evidence>
<name>A0A9W8N1J3_9AGAR</name>
<comment type="similarity">
    <text evidence="2 6">Belongs to the fungal hydrophobin family.</text>
</comment>
<dbReference type="AlphaFoldDB" id="A0A9W8N1J3"/>
<comment type="caution">
    <text evidence="7">The sequence shown here is derived from an EMBL/GenBank/DDBJ whole genome shotgun (WGS) entry which is preliminary data.</text>
</comment>
<keyword evidence="8" id="KW-1185">Reference proteome</keyword>
<evidence type="ECO:0000256" key="2">
    <source>
        <dbReference type="ARBA" id="ARBA00010446"/>
    </source>
</evidence>
<evidence type="ECO:0000256" key="6">
    <source>
        <dbReference type="RuleBase" id="RU365009"/>
    </source>
</evidence>
<dbReference type="OrthoDB" id="4225815at2759"/>
<evidence type="ECO:0000256" key="3">
    <source>
        <dbReference type="ARBA" id="ARBA00022512"/>
    </source>
</evidence>
<dbReference type="Proteomes" id="UP001148786">
    <property type="component" value="Unassembled WGS sequence"/>
</dbReference>
<evidence type="ECO:0000256" key="5">
    <source>
        <dbReference type="ARBA" id="ARBA00023157"/>
    </source>
</evidence>
<accession>A0A9W8N1J3</accession>
<dbReference type="InterPro" id="IPR001338">
    <property type="entry name" value="Class_I_Hydrophobin"/>
</dbReference>
<proteinExistence type="inferred from homology"/>
<keyword evidence="3 6" id="KW-0134">Cell wall</keyword>
<protein>
    <recommendedName>
        <fullName evidence="6">Hydrophobin</fullName>
    </recommendedName>
</protein>